<dbReference type="Pfam" id="PF20078">
    <property type="entry name" value="DUF6473"/>
    <property type="match status" value="1"/>
</dbReference>
<accession>A0A2T8HUD9</accession>
<evidence type="ECO:0000256" key="1">
    <source>
        <dbReference type="SAM" id="MobiDB-lite"/>
    </source>
</evidence>
<name>A0A2T8HUD9_9RHOB</name>
<sequence length="219" mass="23914">MQHCLPNHWAAREETMPPPPAARGLPPRHRGLLLLGPRGAARLDSRLARRVLDRLLAPKAQIEGVDFHLSAPALPEAVAQAQAFALVLPPLGNLSNPFYSVHPRRNDRFIAARAPLKALFPEVEFGPLAFTGHALGTLAAACPERFCEMRRLISATWVRRMQRLLALLPPHGVLLDLPTAPWLPRPTIPGEGPRRICIDPEARGDGAELLRAGLLGYAA</sequence>
<feature type="domain" description="DUF6473" evidence="2">
    <location>
        <begin position="64"/>
        <end position="179"/>
    </location>
</feature>
<keyword evidence="4" id="KW-1185">Reference proteome</keyword>
<organism evidence="3 4">
    <name type="scientific">Pararhodobacter oceanensis</name>
    <dbReference type="NCBI Taxonomy" id="2172121"/>
    <lineage>
        <taxon>Bacteria</taxon>
        <taxon>Pseudomonadati</taxon>
        <taxon>Pseudomonadota</taxon>
        <taxon>Alphaproteobacteria</taxon>
        <taxon>Rhodobacterales</taxon>
        <taxon>Paracoccaceae</taxon>
        <taxon>Pararhodobacter</taxon>
    </lineage>
</organism>
<gene>
    <name evidence="3" type="ORF">DDE20_08610</name>
</gene>
<dbReference type="InterPro" id="IPR045524">
    <property type="entry name" value="DUF6473"/>
</dbReference>
<proteinExistence type="predicted"/>
<dbReference type="Proteomes" id="UP000245911">
    <property type="component" value="Unassembled WGS sequence"/>
</dbReference>
<comment type="caution">
    <text evidence="3">The sequence shown here is derived from an EMBL/GenBank/DDBJ whole genome shotgun (WGS) entry which is preliminary data.</text>
</comment>
<protein>
    <recommendedName>
        <fullName evidence="2">DUF6473 domain-containing protein</fullName>
    </recommendedName>
</protein>
<reference evidence="3 4" key="1">
    <citation type="submission" date="2018-04" db="EMBL/GenBank/DDBJ databases">
        <title>Pararhodobacter oceanense sp. nov., isolated from marine intertidal sediment.</title>
        <authorList>
            <person name="Wang X.-L."/>
            <person name="Du Z.-J."/>
        </authorList>
    </citation>
    <scope>NUCLEOTIDE SEQUENCE [LARGE SCALE GENOMIC DNA]</scope>
    <source>
        <strain evidence="3 4">AM505</strain>
    </source>
</reference>
<dbReference type="AlphaFoldDB" id="A0A2T8HUD9"/>
<evidence type="ECO:0000313" key="4">
    <source>
        <dbReference type="Proteomes" id="UP000245911"/>
    </source>
</evidence>
<evidence type="ECO:0000313" key="3">
    <source>
        <dbReference type="EMBL" id="PVH29077.1"/>
    </source>
</evidence>
<evidence type="ECO:0000259" key="2">
    <source>
        <dbReference type="Pfam" id="PF20078"/>
    </source>
</evidence>
<feature type="region of interest" description="Disordered" evidence="1">
    <location>
        <begin position="1"/>
        <end position="22"/>
    </location>
</feature>
<dbReference type="EMBL" id="QDKM01000003">
    <property type="protein sequence ID" value="PVH29077.1"/>
    <property type="molecule type" value="Genomic_DNA"/>
</dbReference>